<dbReference type="SUPFAM" id="SSF47384">
    <property type="entry name" value="Homodimeric domain of signal transducing histidine kinase"/>
    <property type="match status" value="1"/>
</dbReference>
<evidence type="ECO:0000259" key="9">
    <source>
        <dbReference type="PROSITE" id="PS50109"/>
    </source>
</evidence>
<reference evidence="10 11" key="1">
    <citation type="journal article" date="2010" name="Stand. Genomic Sci.">
        <title>Complete genome sequence of Haliangium ochraceum type strain (SMP-2).</title>
        <authorList>
            <consortium name="US DOE Joint Genome Institute (JGI-PGF)"/>
            <person name="Ivanova N."/>
            <person name="Daum C."/>
            <person name="Lang E."/>
            <person name="Abt B."/>
            <person name="Kopitz M."/>
            <person name="Saunders E."/>
            <person name="Lapidus A."/>
            <person name="Lucas S."/>
            <person name="Glavina Del Rio T."/>
            <person name="Nolan M."/>
            <person name="Tice H."/>
            <person name="Copeland A."/>
            <person name="Cheng J.F."/>
            <person name="Chen F."/>
            <person name="Bruce D."/>
            <person name="Goodwin L."/>
            <person name="Pitluck S."/>
            <person name="Mavromatis K."/>
            <person name="Pati A."/>
            <person name="Mikhailova N."/>
            <person name="Chen A."/>
            <person name="Palaniappan K."/>
            <person name="Land M."/>
            <person name="Hauser L."/>
            <person name="Chang Y.J."/>
            <person name="Jeffries C.D."/>
            <person name="Detter J.C."/>
            <person name="Brettin T."/>
            <person name="Rohde M."/>
            <person name="Goker M."/>
            <person name="Bristow J."/>
            <person name="Markowitz V."/>
            <person name="Eisen J.A."/>
            <person name="Hugenholtz P."/>
            <person name="Kyrpides N.C."/>
            <person name="Klenk H.P."/>
        </authorList>
    </citation>
    <scope>NUCLEOTIDE SEQUENCE [LARGE SCALE GENOMIC DNA]</scope>
    <source>
        <strain evidence="11">DSM 14365 / CIP 107738 / JCM 11303 / AJ 13395 / SMP-2</strain>
    </source>
</reference>
<sequence length="465" mass="51795">MLELREIEGLRVLYIGEHGADEAMSQYSMPKELVINWVSFPTLSETLAGLSENPAIAFNLNLVVFHIHALAEEPHHARDILSYAPVAARVLVYESPTDRFLMDMKPLFDMTWARPDVGVVRPEVLYWFRAGMMGTLRAFTQAPTAFVFVHRRSGAVLSANEAALRVLEREGFEGGVVNDLMALPGEALQSDDWRGRIELSEHGDQVLGVTVRSLEEVWLFISLRDITSIQASREQQRQDDGRMILGRAAAVLAHEVSNPLASIKSTLQLIGSGNFSRKQIEDYISRALREIERLSTIVKSYLSIVRPPSKFDEVWGLKELIETSFVYMDDYLATVGVDCEIQPIDPAIQVYFGADQFKQILWNIAKNAVDSMLKSRTKSPKVTIGVLRPSKDSISIYFDDNGEGIEEAIAEKVFEPYFTSKGGAGTGLGLTICRMLASRYKGSLILKNNAEGGARAVLTMRMAET</sequence>
<feature type="domain" description="Histidine kinase" evidence="9">
    <location>
        <begin position="251"/>
        <end position="464"/>
    </location>
</feature>
<keyword evidence="8" id="KW-0902">Two-component regulatory system</keyword>
<dbReference type="InterPro" id="IPR005467">
    <property type="entry name" value="His_kinase_dom"/>
</dbReference>
<dbReference type="eggNOG" id="COG4191">
    <property type="taxonomic scope" value="Bacteria"/>
</dbReference>
<gene>
    <name evidence="10" type="ordered locus">Hoch_6828</name>
</gene>
<keyword evidence="5" id="KW-0547">Nucleotide-binding</keyword>
<dbReference type="PROSITE" id="PS50109">
    <property type="entry name" value="HIS_KIN"/>
    <property type="match status" value="1"/>
</dbReference>
<dbReference type="Pfam" id="PF00512">
    <property type="entry name" value="HisKA"/>
    <property type="match status" value="1"/>
</dbReference>
<dbReference type="EMBL" id="CP001804">
    <property type="protein sequence ID" value="ACY19292.1"/>
    <property type="molecule type" value="Genomic_DNA"/>
</dbReference>
<dbReference type="PANTHER" id="PTHR43065">
    <property type="entry name" value="SENSOR HISTIDINE KINASE"/>
    <property type="match status" value="1"/>
</dbReference>
<dbReference type="AlphaFoldDB" id="D0LUG9"/>
<keyword evidence="6 10" id="KW-0418">Kinase</keyword>
<dbReference type="HOGENOM" id="CLU_587625_0_0_7"/>
<keyword evidence="3" id="KW-0597">Phosphoprotein</keyword>
<dbReference type="Gene3D" id="1.10.287.130">
    <property type="match status" value="1"/>
</dbReference>
<dbReference type="InterPro" id="IPR036097">
    <property type="entry name" value="HisK_dim/P_sf"/>
</dbReference>
<comment type="catalytic activity">
    <reaction evidence="1">
        <text>ATP + protein L-histidine = ADP + protein N-phospho-L-histidine.</text>
        <dbReference type="EC" id="2.7.13.3"/>
    </reaction>
</comment>
<evidence type="ECO:0000256" key="6">
    <source>
        <dbReference type="ARBA" id="ARBA00022777"/>
    </source>
</evidence>
<evidence type="ECO:0000256" key="3">
    <source>
        <dbReference type="ARBA" id="ARBA00022553"/>
    </source>
</evidence>
<evidence type="ECO:0000256" key="1">
    <source>
        <dbReference type="ARBA" id="ARBA00000085"/>
    </source>
</evidence>
<dbReference type="SMART" id="SM00388">
    <property type="entry name" value="HisKA"/>
    <property type="match status" value="1"/>
</dbReference>
<dbReference type="OrthoDB" id="9773941at2"/>
<dbReference type="Proteomes" id="UP000001880">
    <property type="component" value="Chromosome"/>
</dbReference>
<organism evidence="10 11">
    <name type="scientific">Haliangium ochraceum (strain DSM 14365 / JCM 11303 / SMP-2)</name>
    <dbReference type="NCBI Taxonomy" id="502025"/>
    <lineage>
        <taxon>Bacteria</taxon>
        <taxon>Pseudomonadati</taxon>
        <taxon>Myxococcota</taxon>
        <taxon>Polyangia</taxon>
        <taxon>Haliangiales</taxon>
        <taxon>Kofleriaceae</taxon>
        <taxon>Haliangium</taxon>
    </lineage>
</organism>
<evidence type="ECO:0000256" key="7">
    <source>
        <dbReference type="ARBA" id="ARBA00022840"/>
    </source>
</evidence>
<accession>D0LUG9</accession>
<dbReference type="InterPro" id="IPR003594">
    <property type="entry name" value="HATPase_dom"/>
</dbReference>
<dbReference type="InterPro" id="IPR003661">
    <property type="entry name" value="HisK_dim/P_dom"/>
</dbReference>
<protein>
    <recommendedName>
        <fullName evidence="2">histidine kinase</fullName>
        <ecNumber evidence="2">2.7.13.3</ecNumber>
    </recommendedName>
</protein>
<dbReference type="CDD" id="cd00082">
    <property type="entry name" value="HisKA"/>
    <property type="match status" value="1"/>
</dbReference>
<dbReference type="PANTHER" id="PTHR43065:SF10">
    <property type="entry name" value="PEROXIDE STRESS-ACTIVATED HISTIDINE KINASE MAK3"/>
    <property type="match status" value="1"/>
</dbReference>
<dbReference type="GO" id="GO:0005524">
    <property type="term" value="F:ATP binding"/>
    <property type="evidence" value="ECO:0007669"/>
    <property type="project" value="UniProtKB-KW"/>
</dbReference>
<dbReference type="EC" id="2.7.13.3" evidence="2"/>
<keyword evidence="4" id="KW-0808">Transferase</keyword>
<evidence type="ECO:0000313" key="10">
    <source>
        <dbReference type="EMBL" id="ACY19292.1"/>
    </source>
</evidence>
<dbReference type="RefSeq" id="WP_012831884.1">
    <property type="nucleotide sequence ID" value="NC_013440.1"/>
</dbReference>
<dbReference type="Gene3D" id="3.30.565.10">
    <property type="entry name" value="Histidine kinase-like ATPase, C-terminal domain"/>
    <property type="match status" value="1"/>
</dbReference>
<dbReference type="PRINTS" id="PR00344">
    <property type="entry name" value="BCTRLSENSOR"/>
</dbReference>
<evidence type="ECO:0000256" key="4">
    <source>
        <dbReference type="ARBA" id="ARBA00022679"/>
    </source>
</evidence>
<evidence type="ECO:0000256" key="8">
    <source>
        <dbReference type="ARBA" id="ARBA00023012"/>
    </source>
</evidence>
<dbReference type="GO" id="GO:0000155">
    <property type="term" value="F:phosphorelay sensor kinase activity"/>
    <property type="evidence" value="ECO:0007669"/>
    <property type="project" value="InterPro"/>
</dbReference>
<keyword evidence="7" id="KW-0067">ATP-binding</keyword>
<dbReference type="InterPro" id="IPR036890">
    <property type="entry name" value="HATPase_C_sf"/>
</dbReference>
<proteinExistence type="predicted"/>
<evidence type="ECO:0000313" key="11">
    <source>
        <dbReference type="Proteomes" id="UP000001880"/>
    </source>
</evidence>
<dbReference type="InterPro" id="IPR004358">
    <property type="entry name" value="Sig_transdc_His_kin-like_C"/>
</dbReference>
<name>D0LUG9_HALO1</name>
<dbReference type="SMART" id="SM00387">
    <property type="entry name" value="HATPase_c"/>
    <property type="match status" value="1"/>
</dbReference>
<dbReference type="Pfam" id="PF02518">
    <property type="entry name" value="HATPase_c"/>
    <property type="match status" value="1"/>
</dbReference>
<dbReference type="KEGG" id="hoh:Hoch_6828"/>
<evidence type="ECO:0000256" key="2">
    <source>
        <dbReference type="ARBA" id="ARBA00012438"/>
    </source>
</evidence>
<evidence type="ECO:0000256" key="5">
    <source>
        <dbReference type="ARBA" id="ARBA00022741"/>
    </source>
</evidence>
<dbReference type="STRING" id="502025.Hoch_6828"/>
<dbReference type="SUPFAM" id="SSF55874">
    <property type="entry name" value="ATPase domain of HSP90 chaperone/DNA topoisomerase II/histidine kinase"/>
    <property type="match status" value="1"/>
</dbReference>
<keyword evidence="11" id="KW-1185">Reference proteome</keyword>